<keyword evidence="1" id="KW-1134">Transmembrane beta strand</keyword>
<feature type="domain" description="TonB-dependent receptor plug" evidence="3">
    <location>
        <begin position="151"/>
        <end position="239"/>
    </location>
</feature>
<keyword evidence="1" id="KW-0472">Membrane</keyword>
<evidence type="ECO:0000256" key="2">
    <source>
        <dbReference type="SAM" id="SignalP"/>
    </source>
</evidence>
<reference evidence="4 5" key="1">
    <citation type="submission" date="2023-01" db="EMBL/GenBank/DDBJ databases">
        <title>Exploring GABA producing Bacteroides strains toward improving mental health.</title>
        <authorList>
            <person name="Yousuf B."/>
            <person name="Bouhlel N.E."/>
            <person name="Mottawea W."/>
            <person name="Hammami R."/>
        </authorList>
    </citation>
    <scope>NUCLEOTIDE SEQUENCE [LARGE SCALE GENOMIC DNA]</scope>
    <source>
        <strain evidence="4 5">UO.H1054</strain>
    </source>
</reference>
<gene>
    <name evidence="4" type="ORF">PQG98_13140</name>
</gene>
<dbReference type="PROSITE" id="PS52016">
    <property type="entry name" value="TONB_DEPENDENT_REC_3"/>
    <property type="match status" value="1"/>
</dbReference>
<keyword evidence="2" id="KW-0732">Signal</keyword>
<dbReference type="InterPro" id="IPR008969">
    <property type="entry name" value="CarboxyPept-like_regulatory"/>
</dbReference>
<protein>
    <submittedName>
        <fullName evidence="4">TonB-dependent receptor plug domain-containing protein</fullName>
    </submittedName>
</protein>
<comment type="similarity">
    <text evidence="1">Belongs to the TonB-dependent receptor family.</text>
</comment>
<evidence type="ECO:0000313" key="5">
    <source>
        <dbReference type="Proteomes" id="UP001215398"/>
    </source>
</evidence>
<dbReference type="Gene3D" id="2.60.40.1120">
    <property type="entry name" value="Carboxypeptidase-like, regulatory domain"/>
    <property type="match status" value="1"/>
</dbReference>
<dbReference type="Pfam" id="PF07715">
    <property type="entry name" value="Plug"/>
    <property type="match status" value="1"/>
</dbReference>
<keyword evidence="4" id="KW-0675">Receptor</keyword>
<evidence type="ECO:0000259" key="3">
    <source>
        <dbReference type="Pfam" id="PF07715"/>
    </source>
</evidence>
<sequence length="240" mass="26014">MNKIKYIFLLLACVFALSANAQKFNKKIRTLKVKKRIEYKEKVSGTVVEAATGNPVNGIRVTVSDISAAMTDETGKFSIKVPSYDVELLISGPGYQQKRVALKGRNEVNIRIYDETHKSVFGNVTTPLGEVAGSHLTTSVVQLDGDNSLNPSTSGETLLQGTVAGLNVISRSGMENAGMNMFMRGFNSIYANNQPLLIIDGMVIENISAGTSLINGYLSTPFCDIDVKDIDRITVLKDAT</sequence>
<keyword evidence="1" id="KW-0812">Transmembrane</keyword>
<feature type="chain" id="PRO_5045761036" evidence="2">
    <location>
        <begin position="22"/>
        <end position="240"/>
    </location>
</feature>
<keyword evidence="5" id="KW-1185">Reference proteome</keyword>
<evidence type="ECO:0000256" key="1">
    <source>
        <dbReference type="PROSITE-ProRule" id="PRU01360"/>
    </source>
</evidence>
<proteinExistence type="inferred from homology"/>
<name>A0ABT5HA07_9BACE</name>
<accession>A0ABT5HA07</accession>
<keyword evidence="1" id="KW-0813">Transport</keyword>
<dbReference type="InterPro" id="IPR039426">
    <property type="entry name" value="TonB-dep_rcpt-like"/>
</dbReference>
<dbReference type="InterPro" id="IPR012910">
    <property type="entry name" value="Plug_dom"/>
</dbReference>
<dbReference type="SUPFAM" id="SSF49464">
    <property type="entry name" value="Carboxypeptidase regulatory domain-like"/>
    <property type="match status" value="1"/>
</dbReference>
<evidence type="ECO:0000313" key="4">
    <source>
        <dbReference type="EMBL" id="MDC7137272.1"/>
    </source>
</evidence>
<dbReference type="RefSeq" id="WP_272720673.1">
    <property type="nucleotide sequence ID" value="NZ_JAQPYS010000070.1"/>
</dbReference>
<keyword evidence="1" id="KW-0998">Cell outer membrane</keyword>
<dbReference type="Proteomes" id="UP001215398">
    <property type="component" value="Unassembled WGS sequence"/>
</dbReference>
<feature type="signal peptide" evidence="2">
    <location>
        <begin position="1"/>
        <end position="21"/>
    </location>
</feature>
<dbReference type="EMBL" id="JAQPYS010000070">
    <property type="protein sequence ID" value="MDC7137272.1"/>
    <property type="molecule type" value="Genomic_DNA"/>
</dbReference>
<dbReference type="SUPFAM" id="SSF56935">
    <property type="entry name" value="Porins"/>
    <property type="match status" value="1"/>
</dbReference>
<comment type="subcellular location">
    <subcellularLocation>
        <location evidence="1">Cell outer membrane</location>
        <topology evidence="1">Multi-pass membrane protein</topology>
    </subcellularLocation>
</comment>
<dbReference type="InterPro" id="IPR037066">
    <property type="entry name" value="Plug_dom_sf"/>
</dbReference>
<feature type="non-terminal residue" evidence="4">
    <location>
        <position position="240"/>
    </location>
</feature>
<comment type="caution">
    <text evidence="4">The sequence shown here is derived from an EMBL/GenBank/DDBJ whole genome shotgun (WGS) entry which is preliminary data.</text>
</comment>
<dbReference type="Pfam" id="PF13715">
    <property type="entry name" value="CarbopepD_reg_2"/>
    <property type="match status" value="1"/>
</dbReference>
<organism evidence="4 5">
    <name type="scientific">Bacteroides zhangwenhongii</name>
    <dbReference type="NCBI Taxonomy" id="2650157"/>
    <lineage>
        <taxon>Bacteria</taxon>
        <taxon>Pseudomonadati</taxon>
        <taxon>Bacteroidota</taxon>
        <taxon>Bacteroidia</taxon>
        <taxon>Bacteroidales</taxon>
        <taxon>Bacteroidaceae</taxon>
        <taxon>Bacteroides</taxon>
    </lineage>
</organism>
<dbReference type="Gene3D" id="2.170.130.10">
    <property type="entry name" value="TonB-dependent receptor, plug domain"/>
    <property type="match status" value="1"/>
</dbReference>